<dbReference type="KEGG" id="fwa:DCMF_09700"/>
<dbReference type="RefSeq" id="WP_148134254.1">
    <property type="nucleotide sequence ID" value="NZ_CP017634.1"/>
</dbReference>
<dbReference type="Pfam" id="PF00557">
    <property type="entry name" value="Peptidase_M24"/>
    <property type="match status" value="1"/>
</dbReference>
<gene>
    <name evidence="3" type="ORF">DCMF_09700</name>
</gene>
<dbReference type="InterPro" id="IPR050659">
    <property type="entry name" value="Peptidase_M24B"/>
</dbReference>
<keyword evidence="4" id="KW-1185">Reference proteome</keyword>
<dbReference type="InterPro" id="IPR000994">
    <property type="entry name" value="Pept_M24"/>
</dbReference>
<dbReference type="InterPro" id="IPR029149">
    <property type="entry name" value="Creatin/AminoP/Spt16_N"/>
</dbReference>
<dbReference type="InterPro" id="IPR036005">
    <property type="entry name" value="Creatinase/aminopeptidase-like"/>
</dbReference>
<keyword evidence="3" id="KW-0031">Aminopeptidase</keyword>
<dbReference type="CDD" id="cd01092">
    <property type="entry name" value="APP-like"/>
    <property type="match status" value="1"/>
</dbReference>
<dbReference type="AlphaFoldDB" id="A0A3G1KRC3"/>
<accession>A0A3G1KRC3</accession>
<dbReference type="Gene3D" id="3.90.230.10">
    <property type="entry name" value="Creatinase/methionine aminopeptidase superfamily"/>
    <property type="match status" value="1"/>
</dbReference>
<protein>
    <submittedName>
        <fullName evidence="3">Xaa-Pro aminopeptidase</fullName>
    </submittedName>
</protein>
<dbReference type="Pfam" id="PF01321">
    <property type="entry name" value="Creatinase_N"/>
    <property type="match status" value="1"/>
</dbReference>
<dbReference type="EMBL" id="CP017634">
    <property type="protein sequence ID" value="ATW25014.1"/>
    <property type="molecule type" value="Genomic_DNA"/>
</dbReference>
<dbReference type="SUPFAM" id="SSF53092">
    <property type="entry name" value="Creatinase/prolidase N-terminal domain"/>
    <property type="match status" value="1"/>
</dbReference>
<dbReference type="PANTHER" id="PTHR46112:SF3">
    <property type="entry name" value="AMINOPEPTIDASE YPDF"/>
    <property type="match status" value="1"/>
</dbReference>
<sequence>MGTFAVRVKRIQEIMKSQGTDYLVLAPSSQMFYLTGLKTTADERFQGFLVPAEGTPILVLPKMYQEAAMHLAEKNFDLLTWGDGLDPVSLLLPVINKECRRVAIDERMWAGHFLALRTAFPDCAFFGASVLMGQVRVIKDAAEMALLEQAGARADQVMGEVMKELRPGLAEKEVAFFIESRLRAYGAEDLSFKPIVASGANGASPHHHTGDRKLSAGDLVILDFGGVFQGYCSDITRTFCLGKPSEEIKRVYRAVQEANEAGFAAAREGTACEKVDQAARDVIARAGYGPYFIHRTGHGIGLDCHEDPYLVSGNEEKLARGMTFSIEPGIYLPGQFGVRIEDIAGISPAGPVRFNHFSRELIEV</sequence>
<dbReference type="Gene3D" id="3.40.350.10">
    <property type="entry name" value="Creatinase/prolidase N-terminal domain"/>
    <property type="match status" value="1"/>
</dbReference>
<reference evidence="3 4" key="1">
    <citation type="submission" date="2016-10" db="EMBL/GenBank/DDBJ databases">
        <title>Complete Genome Sequence of Peptococcaceae strain DCMF.</title>
        <authorList>
            <person name="Edwards R.J."/>
            <person name="Holland S.I."/>
            <person name="Deshpande N.P."/>
            <person name="Wong Y.K."/>
            <person name="Ertan H."/>
            <person name="Manefield M."/>
            <person name="Russell T.L."/>
            <person name="Lee M.J."/>
        </authorList>
    </citation>
    <scope>NUCLEOTIDE SEQUENCE [LARGE SCALE GENOMIC DNA]</scope>
    <source>
        <strain evidence="3 4">DCMF</strain>
    </source>
</reference>
<evidence type="ECO:0000259" key="2">
    <source>
        <dbReference type="Pfam" id="PF01321"/>
    </source>
</evidence>
<keyword evidence="3" id="KW-0645">Protease</keyword>
<keyword evidence="3" id="KW-0378">Hydrolase</keyword>
<dbReference type="OrthoDB" id="9806388at2"/>
<feature type="domain" description="Peptidase M24" evidence="1">
    <location>
        <begin position="146"/>
        <end position="343"/>
    </location>
</feature>
<organism evidence="3 4">
    <name type="scientific">Formimonas warabiya</name>
    <dbReference type="NCBI Taxonomy" id="1761012"/>
    <lineage>
        <taxon>Bacteria</taxon>
        <taxon>Bacillati</taxon>
        <taxon>Bacillota</taxon>
        <taxon>Clostridia</taxon>
        <taxon>Eubacteriales</taxon>
        <taxon>Peptococcaceae</taxon>
        <taxon>Candidatus Formimonas</taxon>
    </lineage>
</organism>
<evidence type="ECO:0000313" key="4">
    <source>
        <dbReference type="Proteomes" id="UP000323521"/>
    </source>
</evidence>
<dbReference type="Proteomes" id="UP000323521">
    <property type="component" value="Chromosome"/>
</dbReference>
<feature type="domain" description="Creatinase N-terminal" evidence="2">
    <location>
        <begin position="7"/>
        <end position="138"/>
    </location>
</feature>
<name>A0A3G1KRC3_FORW1</name>
<dbReference type="PANTHER" id="PTHR46112">
    <property type="entry name" value="AMINOPEPTIDASE"/>
    <property type="match status" value="1"/>
</dbReference>
<dbReference type="SUPFAM" id="SSF55920">
    <property type="entry name" value="Creatinase/aminopeptidase"/>
    <property type="match status" value="1"/>
</dbReference>
<dbReference type="InterPro" id="IPR000587">
    <property type="entry name" value="Creatinase_N"/>
</dbReference>
<evidence type="ECO:0000259" key="1">
    <source>
        <dbReference type="Pfam" id="PF00557"/>
    </source>
</evidence>
<proteinExistence type="predicted"/>
<evidence type="ECO:0000313" key="3">
    <source>
        <dbReference type="EMBL" id="ATW25014.1"/>
    </source>
</evidence>
<dbReference type="GO" id="GO:0004177">
    <property type="term" value="F:aminopeptidase activity"/>
    <property type="evidence" value="ECO:0007669"/>
    <property type="project" value="UniProtKB-KW"/>
</dbReference>